<name>A0A6G1GR56_9PEZI</name>
<protein>
    <submittedName>
        <fullName evidence="2">Uncharacterized protein</fullName>
    </submittedName>
</protein>
<feature type="region of interest" description="Disordered" evidence="1">
    <location>
        <begin position="23"/>
        <end position="106"/>
    </location>
</feature>
<feature type="compositionally biased region" description="Low complexity" evidence="1">
    <location>
        <begin position="81"/>
        <end position="93"/>
    </location>
</feature>
<dbReference type="Proteomes" id="UP000800041">
    <property type="component" value="Unassembled WGS sequence"/>
</dbReference>
<reference evidence="2" key="1">
    <citation type="journal article" date="2020" name="Stud. Mycol.">
        <title>101 Dothideomycetes genomes: a test case for predicting lifestyles and emergence of pathogens.</title>
        <authorList>
            <person name="Haridas S."/>
            <person name="Albert R."/>
            <person name="Binder M."/>
            <person name="Bloem J."/>
            <person name="Labutti K."/>
            <person name="Salamov A."/>
            <person name="Andreopoulos B."/>
            <person name="Baker S."/>
            <person name="Barry K."/>
            <person name="Bills G."/>
            <person name="Bluhm B."/>
            <person name="Cannon C."/>
            <person name="Castanera R."/>
            <person name="Culley D."/>
            <person name="Daum C."/>
            <person name="Ezra D."/>
            <person name="Gonzalez J."/>
            <person name="Henrissat B."/>
            <person name="Kuo A."/>
            <person name="Liang C."/>
            <person name="Lipzen A."/>
            <person name="Lutzoni F."/>
            <person name="Magnuson J."/>
            <person name="Mondo S."/>
            <person name="Nolan M."/>
            <person name="Ohm R."/>
            <person name="Pangilinan J."/>
            <person name="Park H.-J."/>
            <person name="Ramirez L."/>
            <person name="Alfaro M."/>
            <person name="Sun H."/>
            <person name="Tritt A."/>
            <person name="Yoshinaga Y."/>
            <person name="Zwiers L.-H."/>
            <person name="Turgeon B."/>
            <person name="Goodwin S."/>
            <person name="Spatafora J."/>
            <person name="Crous P."/>
            <person name="Grigoriev I."/>
        </authorList>
    </citation>
    <scope>NUCLEOTIDE SEQUENCE</scope>
    <source>
        <strain evidence="2">CBS 113979</strain>
    </source>
</reference>
<dbReference type="EMBL" id="ML977176">
    <property type="protein sequence ID" value="KAF1983247.1"/>
    <property type="molecule type" value="Genomic_DNA"/>
</dbReference>
<dbReference type="AlphaFoldDB" id="A0A6G1GR56"/>
<feature type="non-terminal residue" evidence="2">
    <location>
        <position position="1"/>
    </location>
</feature>
<organism evidence="2 3">
    <name type="scientific">Aulographum hederae CBS 113979</name>
    <dbReference type="NCBI Taxonomy" id="1176131"/>
    <lineage>
        <taxon>Eukaryota</taxon>
        <taxon>Fungi</taxon>
        <taxon>Dikarya</taxon>
        <taxon>Ascomycota</taxon>
        <taxon>Pezizomycotina</taxon>
        <taxon>Dothideomycetes</taxon>
        <taxon>Pleosporomycetidae</taxon>
        <taxon>Aulographales</taxon>
        <taxon>Aulographaceae</taxon>
    </lineage>
</organism>
<evidence type="ECO:0000256" key="1">
    <source>
        <dbReference type="SAM" id="MobiDB-lite"/>
    </source>
</evidence>
<evidence type="ECO:0000313" key="2">
    <source>
        <dbReference type="EMBL" id="KAF1983247.1"/>
    </source>
</evidence>
<proteinExistence type="predicted"/>
<gene>
    <name evidence="2" type="ORF">K402DRAFT_448242</name>
</gene>
<evidence type="ECO:0000313" key="3">
    <source>
        <dbReference type="Proteomes" id="UP000800041"/>
    </source>
</evidence>
<keyword evidence="3" id="KW-1185">Reference proteome</keyword>
<sequence length="178" mass="19070">VDPFGTKTRQSLSVSASLSICTSIPAPSPPLSPRSPRNRIPLVRPSDKSPELGRTLSLCPLRKGSPDPSRTHAPSLAHAHSTTNTTPHQTTSSLKQLPPYHRHLSTTPSSLPPLLVARYAHAPCPFASSEVLLPPSALPNSPLASPCQPPWSAITSSLFARRRSHAVTRRLAALRITI</sequence>
<accession>A0A6G1GR56</accession>